<dbReference type="RefSeq" id="WP_289586227.1">
    <property type="nucleotide sequence ID" value="NZ_JAUDDW010000019.1"/>
</dbReference>
<name>A0ABT7UYC3_9LACO</name>
<evidence type="ECO:0000313" key="2">
    <source>
        <dbReference type="Proteomes" id="UP001529343"/>
    </source>
</evidence>
<sequence length="143" mass="16416">MRKLKKILVLMQDNEQFAIPQEMIDRLYLKRFDPALGIDGDGNMHRAMQVRELSVTVDAQLLNTIKTPSMCGGLGERGFYDAQELQLIFDTGKPVQLILPWKSPAGAATFNLDFCQYRPATGKLRLFWSDDEYQIAELQEVYR</sequence>
<organism evidence="1 2">
    <name type="scientific">Limosilactobacillus pontis</name>
    <dbReference type="NCBI Taxonomy" id="35787"/>
    <lineage>
        <taxon>Bacteria</taxon>
        <taxon>Bacillati</taxon>
        <taxon>Bacillota</taxon>
        <taxon>Bacilli</taxon>
        <taxon>Lactobacillales</taxon>
        <taxon>Lactobacillaceae</taxon>
        <taxon>Limosilactobacillus</taxon>
    </lineage>
</organism>
<evidence type="ECO:0000313" key="1">
    <source>
        <dbReference type="EMBL" id="MDM8266689.1"/>
    </source>
</evidence>
<dbReference type="EMBL" id="JAUDDW010000019">
    <property type="protein sequence ID" value="MDM8266689.1"/>
    <property type="molecule type" value="Genomic_DNA"/>
</dbReference>
<keyword evidence="2" id="KW-1185">Reference proteome</keyword>
<reference evidence="2" key="1">
    <citation type="submission" date="2023-06" db="EMBL/GenBank/DDBJ databases">
        <title>Identification and characterization of horizontal gene transfer across gut microbiota members of farm animals based on homology search.</title>
        <authorList>
            <person name="Zeman M."/>
            <person name="Kubasova T."/>
            <person name="Jahodarova E."/>
            <person name="Nykrynova M."/>
            <person name="Rychlik I."/>
        </authorList>
    </citation>
    <scope>NUCLEOTIDE SEQUENCE [LARGE SCALE GENOMIC DNA]</scope>
    <source>
        <strain evidence="2">161_Gplus</strain>
    </source>
</reference>
<dbReference type="Proteomes" id="UP001529343">
    <property type="component" value="Unassembled WGS sequence"/>
</dbReference>
<reference evidence="1 2" key="2">
    <citation type="submission" date="2023-06" db="EMBL/GenBank/DDBJ databases">
        <authorList>
            <person name="Zeman M."/>
            <person name="Kubasova T."/>
            <person name="Jahodarova E."/>
            <person name="Nykrynova M."/>
            <person name="Rychlik I."/>
        </authorList>
    </citation>
    <scope>NUCLEOTIDE SEQUENCE [LARGE SCALE GENOMIC DNA]</scope>
    <source>
        <strain evidence="1 2">161_Gplus</strain>
    </source>
</reference>
<proteinExistence type="predicted"/>
<protein>
    <submittedName>
        <fullName evidence="1">Uncharacterized protein</fullName>
    </submittedName>
</protein>
<gene>
    <name evidence="1" type="ORF">QUW44_05885</name>
</gene>
<comment type="caution">
    <text evidence="1">The sequence shown here is derived from an EMBL/GenBank/DDBJ whole genome shotgun (WGS) entry which is preliminary data.</text>
</comment>
<accession>A0ABT7UYC3</accession>